<organism evidence="2 3">
    <name type="scientific">Natrinema salifodinae</name>
    <dbReference type="NCBI Taxonomy" id="1202768"/>
    <lineage>
        <taxon>Archaea</taxon>
        <taxon>Methanobacteriati</taxon>
        <taxon>Methanobacteriota</taxon>
        <taxon>Stenosarchaea group</taxon>
        <taxon>Halobacteria</taxon>
        <taxon>Halobacteriales</taxon>
        <taxon>Natrialbaceae</taxon>
        <taxon>Natrinema</taxon>
    </lineage>
</organism>
<keyword evidence="3" id="KW-1185">Reference proteome</keyword>
<feature type="compositionally biased region" description="Basic and acidic residues" evidence="1">
    <location>
        <begin position="8"/>
        <end position="20"/>
    </location>
</feature>
<dbReference type="EMBL" id="FOIS01000002">
    <property type="protein sequence ID" value="SEV99577.1"/>
    <property type="molecule type" value="Genomic_DNA"/>
</dbReference>
<feature type="region of interest" description="Disordered" evidence="1">
    <location>
        <begin position="1"/>
        <end position="30"/>
    </location>
</feature>
<evidence type="ECO:0000313" key="3">
    <source>
        <dbReference type="Proteomes" id="UP000183275"/>
    </source>
</evidence>
<evidence type="ECO:0000256" key="1">
    <source>
        <dbReference type="SAM" id="MobiDB-lite"/>
    </source>
</evidence>
<protein>
    <submittedName>
        <fullName evidence="2">Uncharacterized protein</fullName>
    </submittedName>
</protein>
<feature type="compositionally biased region" description="Gly residues" evidence="1">
    <location>
        <begin position="21"/>
        <end position="30"/>
    </location>
</feature>
<proteinExistence type="predicted"/>
<name>A0A1I0NE49_9EURY</name>
<dbReference type="STRING" id="1202768.SAMN05216285_1631"/>
<evidence type="ECO:0000313" key="2">
    <source>
        <dbReference type="EMBL" id="SEV99577.1"/>
    </source>
</evidence>
<dbReference type="Proteomes" id="UP000183275">
    <property type="component" value="Unassembled WGS sequence"/>
</dbReference>
<gene>
    <name evidence="2" type="ORF">SAMN05216285_1631</name>
</gene>
<reference evidence="3" key="1">
    <citation type="submission" date="2016-10" db="EMBL/GenBank/DDBJ databases">
        <authorList>
            <person name="Varghese N."/>
        </authorList>
    </citation>
    <scope>NUCLEOTIDE SEQUENCE [LARGE SCALE GENOMIC DNA]</scope>
    <source>
        <strain evidence="3">CGMCC 1.12284</strain>
    </source>
</reference>
<accession>A0A1I0NE49</accession>
<dbReference type="AlphaFoldDB" id="A0A1I0NE49"/>
<sequence length="30" mass="3177">MDGTSVGERIEPKRTERDGTGDGNGDGVDR</sequence>